<dbReference type="PANTHER" id="PTHR45586">
    <property type="entry name" value="TPR REPEAT-CONTAINING PROTEIN PA4667"/>
    <property type="match status" value="1"/>
</dbReference>
<evidence type="ECO:0000256" key="3">
    <source>
        <dbReference type="SAM" id="SignalP"/>
    </source>
</evidence>
<evidence type="ECO:0000256" key="1">
    <source>
        <dbReference type="ARBA" id="ARBA00022737"/>
    </source>
</evidence>
<keyword evidence="5" id="KW-1185">Reference proteome</keyword>
<evidence type="ECO:0000313" key="4">
    <source>
        <dbReference type="EMBL" id="MCW8084328.1"/>
    </source>
</evidence>
<evidence type="ECO:0000256" key="2">
    <source>
        <dbReference type="ARBA" id="ARBA00022803"/>
    </source>
</evidence>
<dbReference type="Pfam" id="PF14559">
    <property type="entry name" value="TPR_19"/>
    <property type="match status" value="1"/>
</dbReference>
<gene>
    <name evidence="4" type="ORF">OF850_01695</name>
</gene>
<organism evidence="4 5">
    <name type="scientific">Sabulicella glaciei</name>
    <dbReference type="NCBI Taxonomy" id="2984948"/>
    <lineage>
        <taxon>Bacteria</taxon>
        <taxon>Pseudomonadati</taxon>
        <taxon>Pseudomonadota</taxon>
        <taxon>Alphaproteobacteria</taxon>
        <taxon>Acetobacterales</taxon>
        <taxon>Acetobacteraceae</taxon>
        <taxon>Sabulicella</taxon>
    </lineage>
</organism>
<sequence>MTPLPVLLGVLLLAGCASLGLSSEEPDRETAARLRVAEVAERSGQPDMALSLYGAAVAANPGAIEPIRRQAAALARTGRLAEAERALNGAMARQPNSPVLLGEMARLRLRAGRSHEALALLDRALAAAPRDARLIGARAIALDLLGRPDEAQAQHDRAASLAPLDAAIANNRAVSLLLAGQARPAVEILSPFAGRDDLPERVQANLSIARRMEERPGTDLAGAMAGE</sequence>
<proteinExistence type="predicted"/>
<dbReference type="InterPro" id="IPR019734">
    <property type="entry name" value="TPR_rpt"/>
</dbReference>
<comment type="caution">
    <text evidence="4">The sequence shown here is derived from an EMBL/GenBank/DDBJ whole genome shotgun (WGS) entry which is preliminary data.</text>
</comment>
<reference evidence="4 5" key="1">
    <citation type="submission" date="2022-10" db="EMBL/GenBank/DDBJ databases">
        <title>Roseococcus glaciei nov., sp. nov., isolated from glacier.</title>
        <authorList>
            <person name="Liu Q."/>
            <person name="Xin Y.-H."/>
        </authorList>
    </citation>
    <scope>NUCLEOTIDE SEQUENCE [LARGE SCALE GENOMIC DNA]</scope>
    <source>
        <strain evidence="4 5">MDT2-1-1</strain>
    </source>
</reference>
<dbReference type="InterPro" id="IPR051012">
    <property type="entry name" value="CellSynth/LPSAsmb/PSIAsmb"/>
</dbReference>
<dbReference type="SUPFAM" id="SSF48452">
    <property type="entry name" value="TPR-like"/>
    <property type="match status" value="1"/>
</dbReference>
<keyword evidence="3" id="KW-0732">Signal</keyword>
<dbReference type="RefSeq" id="WP_301587932.1">
    <property type="nucleotide sequence ID" value="NZ_JAPFQI010000001.1"/>
</dbReference>
<name>A0ABT3NQ93_9PROT</name>
<dbReference type="Gene3D" id="1.25.40.10">
    <property type="entry name" value="Tetratricopeptide repeat domain"/>
    <property type="match status" value="1"/>
</dbReference>
<dbReference type="InterPro" id="IPR011990">
    <property type="entry name" value="TPR-like_helical_dom_sf"/>
</dbReference>
<keyword evidence="2" id="KW-0802">TPR repeat</keyword>
<evidence type="ECO:0000313" key="5">
    <source>
        <dbReference type="Proteomes" id="UP001526430"/>
    </source>
</evidence>
<accession>A0ABT3NQ93</accession>
<feature type="signal peptide" evidence="3">
    <location>
        <begin position="1"/>
        <end position="22"/>
    </location>
</feature>
<dbReference type="Proteomes" id="UP001526430">
    <property type="component" value="Unassembled WGS sequence"/>
</dbReference>
<feature type="chain" id="PRO_5045131839" evidence="3">
    <location>
        <begin position="23"/>
        <end position="227"/>
    </location>
</feature>
<dbReference type="EMBL" id="JAPFQI010000001">
    <property type="protein sequence ID" value="MCW8084328.1"/>
    <property type="molecule type" value="Genomic_DNA"/>
</dbReference>
<keyword evidence="1" id="KW-0677">Repeat</keyword>
<dbReference type="PANTHER" id="PTHR45586:SF14">
    <property type="entry name" value="TETRATRICOPEPTIDE TPR_2 REPEAT PROTEIN"/>
    <property type="match status" value="1"/>
</dbReference>
<dbReference type="SMART" id="SM00028">
    <property type="entry name" value="TPR"/>
    <property type="match status" value="4"/>
</dbReference>
<protein>
    <submittedName>
        <fullName evidence="4">Tetratricopeptide repeat protein</fullName>
    </submittedName>
</protein>